<reference evidence="1" key="4">
    <citation type="submission" date="2024-09" db="EMBL/GenBank/DDBJ databases">
        <authorList>
            <person name="Sun Q."/>
            <person name="Mori K."/>
        </authorList>
    </citation>
    <scope>NUCLEOTIDE SEQUENCE</scope>
    <source>
        <strain evidence="1">KCTC 62575</strain>
    </source>
</reference>
<protein>
    <submittedName>
        <fullName evidence="2">Uncharacterized protein</fullName>
    </submittedName>
</protein>
<evidence type="ECO:0000313" key="3">
    <source>
        <dbReference type="Proteomes" id="UP000240957"/>
    </source>
</evidence>
<dbReference type="EMBL" id="JBHRSF010000006">
    <property type="protein sequence ID" value="MFC2994264.1"/>
    <property type="molecule type" value="Genomic_DNA"/>
</dbReference>
<comment type="caution">
    <text evidence="2">The sequence shown here is derived from an EMBL/GenBank/DDBJ whole genome shotgun (WGS) entry which is preliminary data.</text>
</comment>
<reference evidence="4" key="3">
    <citation type="journal article" date="2019" name="Int. J. Syst. Evol. Microbiol.">
        <title>The Global Catalogue of Microorganisms (GCM) 10K type strain sequencing project: providing services to taxonomists for standard genome sequencing and annotation.</title>
        <authorList>
            <consortium name="The Broad Institute Genomics Platform"/>
            <consortium name="The Broad Institute Genome Sequencing Center for Infectious Disease"/>
            <person name="Wu L."/>
            <person name="Ma J."/>
        </authorList>
    </citation>
    <scope>NUCLEOTIDE SEQUENCE [LARGE SCALE GENOMIC DNA]</scope>
    <source>
        <strain evidence="4">KCTC 62575</strain>
    </source>
</reference>
<evidence type="ECO:0000313" key="2">
    <source>
        <dbReference type="EMBL" id="RFC84591.1"/>
    </source>
</evidence>
<dbReference type="OrthoDB" id="6902921at2"/>
<gene>
    <name evidence="1" type="ORF">ACFODO_03040</name>
    <name evidence="2" type="ORF">C9E89_004905</name>
</gene>
<keyword evidence="4" id="KW-1185">Reference proteome</keyword>
<sequence>MDKIDQFIQIWLDYALKLHGRQGMDEVLFAEMIQLLKDIDAEYRAKDHIPKKLAEIFVDMFIAIDGSASYYDDEYQQEIYQMVDQLSYYARNICTN</sequence>
<dbReference type="Proteomes" id="UP000240957">
    <property type="component" value="Unassembled WGS sequence"/>
</dbReference>
<accession>A0A371YT00</accession>
<dbReference type="RefSeq" id="WP_107007233.1">
    <property type="nucleotide sequence ID" value="NZ_JBHRSF010000006.1"/>
</dbReference>
<proteinExistence type="predicted"/>
<name>A0A371YT00_9GAMM</name>
<dbReference type="AlphaFoldDB" id="A0A371YT00"/>
<reference evidence="1" key="1">
    <citation type="journal article" date="2014" name="Int. J. Syst. Evol. Microbiol.">
        <title>Complete genome of a new Firmicutes species belonging to the dominant human colonic microbiota ('Ruminococcus bicirculans') reveals two chromosomes and a selective capacity to utilize plant glucans.</title>
        <authorList>
            <consortium name="NISC Comparative Sequencing Program"/>
            <person name="Wegmann U."/>
            <person name="Louis P."/>
            <person name="Goesmann A."/>
            <person name="Henrissat B."/>
            <person name="Duncan S.H."/>
            <person name="Flint H.J."/>
        </authorList>
    </citation>
    <scope>NUCLEOTIDE SEQUENCE</scope>
    <source>
        <strain evidence="1">KCTC 62575</strain>
    </source>
</reference>
<dbReference type="Proteomes" id="UP001595455">
    <property type="component" value="Unassembled WGS sequence"/>
</dbReference>
<organism evidence="2 3">
    <name type="scientific">Acinetobacter sichuanensis</name>
    <dbReference type="NCBI Taxonomy" id="2136183"/>
    <lineage>
        <taxon>Bacteria</taxon>
        <taxon>Pseudomonadati</taxon>
        <taxon>Pseudomonadota</taxon>
        <taxon>Gammaproteobacteria</taxon>
        <taxon>Moraxellales</taxon>
        <taxon>Moraxellaceae</taxon>
        <taxon>Acinetobacter</taxon>
    </lineage>
</organism>
<dbReference type="EMBL" id="PYIX02000005">
    <property type="protein sequence ID" value="RFC84591.1"/>
    <property type="molecule type" value="Genomic_DNA"/>
</dbReference>
<reference evidence="2 3" key="2">
    <citation type="submission" date="2018-08" db="EMBL/GenBank/DDBJ databases">
        <title>The draft genome of Acinetobacter sichuanensis strain WCHAc060041.</title>
        <authorList>
            <person name="Qin J."/>
            <person name="Feng Y."/>
            <person name="Zong Z."/>
        </authorList>
    </citation>
    <scope>NUCLEOTIDE SEQUENCE [LARGE SCALE GENOMIC DNA]</scope>
    <source>
        <strain evidence="2 3">WCHAc060041</strain>
    </source>
</reference>
<evidence type="ECO:0000313" key="4">
    <source>
        <dbReference type="Proteomes" id="UP001595455"/>
    </source>
</evidence>
<evidence type="ECO:0000313" key="1">
    <source>
        <dbReference type="EMBL" id="MFC2994264.1"/>
    </source>
</evidence>